<protein>
    <submittedName>
        <fullName evidence="1">Uncharacterized protein</fullName>
    </submittedName>
</protein>
<proteinExistence type="predicted"/>
<name>A0A0L0G1T1_9EUKA</name>
<dbReference type="EMBL" id="KQ241955">
    <property type="protein sequence ID" value="KNC82143.1"/>
    <property type="molecule type" value="Genomic_DNA"/>
</dbReference>
<dbReference type="RefSeq" id="XP_014156045.1">
    <property type="nucleotide sequence ID" value="XM_014300570.1"/>
</dbReference>
<accession>A0A0L0G1T1</accession>
<evidence type="ECO:0000313" key="2">
    <source>
        <dbReference type="Proteomes" id="UP000054560"/>
    </source>
</evidence>
<dbReference type="Proteomes" id="UP000054560">
    <property type="component" value="Unassembled WGS sequence"/>
</dbReference>
<gene>
    <name evidence="1" type="ORF">SARC_05563</name>
</gene>
<dbReference type="OrthoDB" id="413361at2759"/>
<dbReference type="GeneID" id="25906067"/>
<organism evidence="1 2">
    <name type="scientific">Sphaeroforma arctica JP610</name>
    <dbReference type="NCBI Taxonomy" id="667725"/>
    <lineage>
        <taxon>Eukaryota</taxon>
        <taxon>Ichthyosporea</taxon>
        <taxon>Ichthyophonida</taxon>
        <taxon>Sphaeroforma</taxon>
    </lineage>
</organism>
<keyword evidence="2" id="KW-1185">Reference proteome</keyword>
<reference evidence="1 2" key="1">
    <citation type="submission" date="2011-02" db="EMBL/GenBank/DDBJ databases">
        <title>The Genome Sequence of Sphaeroforma arctica JP610.</title>
        <authorList>
            <consortium name="The Broad Institute Genome Sequencing Platform"/>
            <person name="Russ C."/>
            <person name="Cuomo C."/>
            <person name="Young S.K."/>
            <person name="Zeng Q."/>
            <person name="Gargeya S."/>
            <person name="Alvarado L."/>
            <person name="Berlin A."/>
            <person name="Chapman S.B."/>
            <person name="Chen Z."/>
            <person name="Freedman E."/>
            <person name="Gellesch M."/>
            <person name="Goldberg J."/>
            <person name="Griggs A."/>
            <person name="Gujja S."/>
            <person name="Heilman E."/>
            <person name="Heiman D."/>
            <person name="Howarth C."/>
            <person name="Mehta T."/>
            <person name="Neiman D."/>
            <person name="Pearson M."/>
            <person name="Roberts A."/>
            <person name="Saif S."/>
            <person name="Shea T."/>
            <person name="Shenoy N."/>
            <person name="Sisk P."/>
            <person name="Stolte C."/>
            <person name="Sykes S."/>
            <person name="White J."/>
            <person name="Yandava C."/>
            <person name="Burger G."/>
            <person name="Gray M.W."/>
            <person name="Holland P.W.H."/>
            <person name="King N."/>
            <person name="Lang F.B.F."/>
            <person name="Roger A.J."/>
            <person name="Ruiz-Trillo I."/>
            <person name="Haas B."/>
            <person name="Nusbaum C."/>
            <person name="Birren B."/>
        </authorList>
    </citation>
    <scope>NUCLEOTIDE SEQUENCE [LARGE SCALE GENOMIC DNA]</scope>
    <source>
        <strain evidence="1 2">JP610</strain>
    </source>
</reference>
<evidence type="ECO:0000313" key="1">
    <source>
        <dbReference type="EMBL" id="KNC82143.1"/>
    </source>
</evidence>
<dbReference type="AlphaFoldDB" id="A0A0L0G1T1"/>
<sequence>MNSIVERQHATLNNLVRCLLLENDIPLPLWGFAKAFADTLRNRTPPRNSKLFSPSCSFHTCDSDASSHIKSTKLPVPPISTNKAPNVASVSYLVIHSTAPTTHSRSRVSQPNRSSTAEMFNSSLRNALNGRLPGNMSPAVSHHRPGLCSPAGLLLLATLPLISPLSLLFSLPYPYRHLCPQRLPPSPHLRRLTRTLYLQYLPPSPSRPGLPLSLYPHLYSRPLPLSPYPGRLPAITSPAMIYPPFLLLSHSPLSSPHPQSPFH</sequence>